<accession>T0HRH8</accession>
<dbReference type="InterPro" id="IPR011990">
    <property type="entry name" value="TPR-like_helical_dom_sf"/>
</dbReference>
<dbReference type="Pfam" id="PF13432">
    <property type="entry name" value="TPR_16"/>
    <property type="match status" value="1"/>
</dbReference>
<protein>
    <recommendedName>
        <fullName evidence="4">Tetratricopeptide repeat protein</fullName>
    </recommendedName>
</protein>
<sequence>MRLRLLLPLFVAISGPAVAQGGHAVTGITGINFNAGYDFGTLSSSSTAYSGDGAFSGPPDRKPVGALQLARELVAQGKYAEADPILDRLMGRTPSKDVRFLRGVTKLGLGDADAARRYFERSVHRGFHYHPGSLSGLALAEIKLGNVDAANDILARLRKQQAACDNRCERAPALDAAITVVEKNLT</sequence>
<organism evidence="2 3">
    <name type="scientific">Sphingobium lactosutens DS20</name>
    <dbReference type="NCBI Taxonomy" id="1331060"/>
    <lineage>
        <taxon>Bacteria</taxon>
        <taxon>Pseudomonadati</taxon>
        <taxon>Pseudomonadota</taxon>
        <taxon>Alphaproteobacteria</taxon>
        <taxon>Sphingomonadales</taxon>
        <taxon>Sphingomonadaceae</taxon>
        <taxon>Sphingobium</taxon>
    </lineage>
</organism>
<evidence type="ECO:0008006" key="4">
    <source>
        <dbReference type="Google" id="ProtNLM"/>
    </source>
</evidence>
<name>T0HRH8_9SPHN</name>
<dbReference type="SUPFAM" id="SSF48452">
    <property type="entry name" value="TPR-like"/>
    <property type="match status" value="1"/>
</dbReference>
<gene>
    <name evidence="2" type="ORF">RLDS_10395</name>
</gene>
<feature type="chain" id="PRO_5004576678" description="Tetratricopeptide repeat protein" evidence="1">
    <location>
        <begin position="20"/>
        <end position="186"/>
    </location>
</feature>
<dbReference type="Proteomes" id="UP000015531">
    <property type="component" value="Unassembled WGS sequence"/>
</dbReference>
<keyword evidence="1" id="KW-0732">Signal</keyword>
<dbReference type="InterPro" id="IPR019734">
    <property type="entry name" value="TPR_rpt"/>
</dbReference>
<proteinExistence type="predicted"/>
<evidence type="ECO:0000256" key="1">
    <source>
        <dbReference type="SAM" id="SignalP"/>
    </source>
</evidence>
<dbReference type="Gene3D" id="1.25.40.10">
    <property type="entry name" value="Tetratricopeptide repeat domain"/>
    <property type="match status" value="1"/>
</dbReference>
<dbReference type="EMBL" id="ATDP01000082">
    <property type="protein sequence ID" value="EQB15677.1"/>
    <property type="molecule type" value="Genomic_DNA"/>
</dbReference>
<evidence type="ECO:0000313" key="2">
    <source>
        <dbReference type="EMBL" id="EQB15677.1"/>
    </source>
</evidence>
<dbReference type="AlphaFoldDB" id="T0HRH8"/>
<reference evidence="2 3" key="1">
    <citation type="journal article" date="2013" name="Genome Announc.">
        <title>Draft Genome Sequence of Sphingobium lactosutens Strain DS20T, Isolated from a Hexachlorocyclohexane Dumpsite.</title>
        <authorList>
            <person name="Kumar R."/>
            <person name="Dwivedi V."/>
            <person name="Negi V."/>
            <person name="Khurana J.P."/>
            <person name="Lal R."/>
        </authorList>
    </citation>
    <scope>NUCLEOTIDE SEQUENCE [LARGE SCALE GENOMIC DNA]</scope>
    <source>
        <strain evidence="2 3">DS20</strain>
    </source>
</reference>
<feature type="signal peptide" evidence="1">
    <location>
        <begin position="1"/>
        <end position="19"/>
    </location>
</feature>
<dbReference type="RefSeq" id="WP_021225807.1">
    <property type="nucleotide sequence ID" value="NZ_ATDP01000082.1"/>
</dbReference>
<comment type="caution">
    <text evidence="2">The sequence shown here is derived from an EMBL/GenBank/DDBJ whole genome shotgun (WGS) entry which is preliminary data.</text>
</comment>
<dbReference type="eggNOG" id="ENOG50300XV">
    <property type="taxonomic scope" value="Bacteria"/>
</dbReference>
<evidence type="ECO:0000313" key="3">
    <source>
        <dbReference type="Proteomes" id="UP000015531"/>
    </source>
</evidence>
<dbReference type="Pfam" id="PF13174">
    <property type="entry name" value="TPR_6"/>
    <property type="match status" value="1"/>
</dbReference>
<keyword evidence="3" id="KW-1185">Reference proteome</keyword>
<dbReference type="OrthoDB" id="7471684at2"/>